<evidence type="ECO:0000313" key="5">
    <source>
        <dbReference type="EMBL" id="SVC88521.1"/>
    </source>
</evidence>
<feature type="domain" description="Sigma-54 factor interaction" evidence="3">
    <location>
        <begin position="154"/>
        <end position="315"/>
    </location>
</feature>
<dbReference type="InterPro" id="IPR011006">
    <property type="entry name" value="CheY-like_superfamily"/>
</dbReference>
<gene>
    <name evidence="5" type="ORF">METZ01_LOCUS341375</name>
</gene>
<dbReference type="CDD" id="cd00009">
    <property type="entry name" value="AAA"/>
    <property type="match status" value="1"/>
</dbReference>
<dbReference type="SUPFAM" id="SSF52540">
    <property type="entry name" value="P-loop containing nucleoside triphosphate hydrolases"/>
    <property type="match status" value="1"/>
</dbReference>
<dbReference type="GO" id="GO:0005524">
    <property type="term" value="F:ATP binding"/>
    <property type="evidence" value="ECO:0007669"/>
    <property type="project" value="UniProtKB-KW"/>
</dbReference>
<evidence type="ECO:0000256" key="1">
    <source>
        <dbReference type="ARBA" id="ARBA00022741"/>
    </source>
</evidence>
<dbReference type="PANTHER" id="PTHR32071">
    <property type="entry name" value="TRANSCRIPTIONAL REGULATORY PROTEIN"/>
    <property type="match status" value="1"/>
</dbReference>
<dbReference type="Gene3D" id="3.40.50.300">
    <property type="entry name" value="P-loop containing nucleotide triphosphate hydrolases"/>
    <property type="match status" value="1"/>
</dbReference>
<dbReference type="InterPro" id="IPR001789">
    <property type="entry name" value="Sig_transdc_resp-reg_receiver"/>
</dbReference>
<dbReference type="SUPFAM" id="SSF52172">
    <property type="entry name" value="CheY-like"/>
    <property type="match status" value="1"/>
</dbReference>
<evidence type="ECO:0008006" key="6">
    <source>
        <dbReference type="Google" id="ProtNLM"/>
    </source>
</evidence>
<feature type="non-terminal residue" evidence="5">
    <location>
        <position position="315"/>
    </location>
</feature>
<dbReference type="GO" id="GO:0000160">
    <property type="term" value="P:phosphorelay signal transduction system"/>
    <property type="evidence" value="ECO:0007669"/>
    <property type="project" value="InterPro"/>
</dbReference>
<name>A0A382QW23_9ZZZZ</name>
<dbReference type="PROSITE" id="PS50045">
    <property type="entry name" value="SIGMA54_INTERACT_4"/>
    <property type="match status" value="1"/>
</dbReference>
<dbReference type="SMART" id="SM00448">
    <property type="entry name" value="REC"/>
    <property type="match status" value="1"/>
</dbReference>
<sequence length="315" mass="34819">MTQAVSTTSERVRPRVLVASPEDDATQQLVCFLRQEGFEVLWAREGAAAYDILDSEPVDALICLMSASRIDGFRLVQLARQRNPEICAIVSGTADDIEQGTEVMRQGAYDFQVRPLNLGKLRAVLDRGLSHQKLVGEVSDLQRRLQERYRYGGIARRSSAWQRIYAQIEQVAPSRATVLLTGETGTGKGEVAKAIHQNSTRRDHAFVETNCGALPDGIVESELFGHERGAFTGASTSHKGRFELADMGTLFLDEVGDLSPATQVKLLRVIQSGEFERVGGAETLRTDARLLAATNRDLETMVEDGSYRADLFYRL</sequence>
<keyword evidence="1" id="KW-0547">Nucleotide-binding</keyword>
<dbReference type="SMART" id="SM00382">
    <property type="entry name" value="AAA"/>
    <property type="match status" value="1"/>
</dbReference>
<evidence type="ECO:0000259" key="3">
    <source>
        <dbReference type="PROSITE" id="PS50045"/>
    </source>
</evidence>
<dbReference type="InterPro" id="IPR025662">
    <property type="entry name" value="Sigma_54_int_dom_ATP-bd_1"/>
</dbReference>
<dbReference type="PROSITE" id="PS00675">
    <property type="entry name" value="SIGMA54_INTERACT_1"/>
    <property type="match status" value="1"/>
</dbReference>
<dbReference type="InterPro" id="IPR003593">
    <property type="entry name" value="AAA+_ATPase"/>
</dbReference>
<dbReference type="InterPro" id="IPR002078">
    <property type="entry name" value="Sigma_54_int"/>
</dbReference>
<dbReference type="Pfam" id="PF00072">
    <property type="entry name" value="Response_reg"/>
    <property type="match status" value="1"/>
</dbReference>
<dbReference type="Pfam" id="PF00158">
    <property type="entry name" value="Sigma54_activat"/>
    <property type="match status" value="1"/>
</dbReference>
<evidence type="ECO:0000256" key="2">
    <source>
        <dbReference type="ARBA" id="ARBA00022840"/>
    </source>
</evidence>
<evidence type="ECO:0000259" key="4">
    <source>
        <dbReference type="PROSITE" id="PS50110"/>
    </source>
</evidence>
<protein>
    <recommendedName>
        <fullName evidence="6">Response regulatory domain-containing protein</fullName>
    </recommendedName>
</protein>
<proteinExistence type="predicted"/>
<organism evidence="5">
    <name type="scientific">marine metagenome</name>
    <dbReference type="NCBI Taxonomy" id="408172"/>
    <lineage>
        <taxon>unclassified sequences</taxon>
        <taxon>metagenomes</taxon>
        <taxon>ecological metagenomes</taxon>
    </lineage>
</organism>
<dbReference type="PROSITE" id="PS50110">
    <property type="entry name" value="RESPONSE_REGULATORY"/>
    <property type="match status" value="1"/>
</dbReference>
<dbReference type="InterPro" id="IPR027417">
    <property type="entry name" value="P-loop_NTPase"/>
</dbReference>
<dbReference type="AlphaFoldDB" id="A0A382QW23"/>
<keyword evidence="2" id="KW-0067">ATP-binding</keyword>
<dbReference type="FunFam" id="3.40.50.300:FF:000006">
    <property type="entry name" value="DNA-binding transcriptional regulator NtrC"/>
    <property type="match status" value="1"/>
</dbReference>
<feature type="domain" description="Response regulatory" evidence="4">
    <location>
        <begin position="15"/>
        <end position="129"/>
    </location>
</feature>
<reference evidence="5" key="1">
    <citation type="submission" date="2018-05" db="EMBL/GenBank/DDBJ databases">
        <authorList>
            <person name="Lanie J.A."/>
            <person name="Ng W.-L."/>
            <person name="Kazmierczak K.M."/>
            <person name="Andrzejewski T.M."/>
            <person name="Davidsen T.M."/>
            <person name="Wayne K.J."/>
            <person name="Tettelin H."/>
            <person name="Glass J.I."/>
            <person name="Rusch D."/>
            <person name="Podicherti R."/>
            <person name="Tsui H.-C.T."/>
            <person name="Winkler M.E."/>
        </authorList>
    </citation>
    <scope>NUCLEOTIDE SEQUENCE</scope>
</reference>
<dbReference type="GO" id="GO:0006355">
    <property type="term" value="P:regulation of DNA-templated transcription"/>
    <property type="evidence" value="ECO:0007669"/>
    <property type="project" value="InterPro"/>
</dbReference>
<accession>A0A382QW23</accession>
<dbReference type="Gene3D" id="3.40.50.2300">
    <property type="match status" value="1"/>
</dbReference>
<dbReference type="EMBL" id="UINC01116643">
    <property type="protein sequence ID" value="SVC88521.1"/>
    <property type="molecule type" value="Genomic_DNA"/>
</dbReference>